<gene>
    <name evidence="3" type="ORF">FOJ82_14625</name>
</gene>
<feature type="region of interest" description="Disordered" evidence="1">
    <location>
        <begin position="241"/>
        <end position="272"/>
    </location>
</feature>
<proteinExistence type="predicted"/>
<dbReference type="Proteomes" id="UP000317638">
    <property type="component" value="Unassembled WGS sequence"/>
</dbReference>
<dbReference type="RefSeq" id="WP_143939221.1">
    <property type="nucleotide sequence ID" value="NZ_VKKG01000006.1"/>
</dbReference>
<dbReference type="SUPFAM" id="SSF55486">
    <property type="entry name" value="Metalloproteases ('zincins'), catalytic domain"/>
    <property type="match status" value="1"/>
</dbReference>
<dbReference type="Gene3D" id="3.40.390.10">
    <property type="entry name" value="Collagenase (Catalytic Domain)"/>
    <property type="match status" value="1"/>
</dbReference>
<evidence type="ECO:0000313" key="4">
    <source>
        <dbReference type="Proteomes" id="UP000317638"/>
    </source>
</evidence>
<feature type="chain" id="PRO_5039042288" evidence="2">
    <location>
        <begin position="27"/>
        <end position="281"/>
    </location>
</feature>
<dbReference type="GO" id="GO:0008237">
    <property type="term" value="F:metallopeptidase activity"/>
    <property type="evidence" value="ECO:0007669"/>
    <property type="project" value="InterPro"/>
</dbReference>
<name>A0A553JX92_9ACTN</name>
<keyword evidence="4" id="KW-1185">Reference proteome</keyword>
<feature type="signal peptide" evidence="2">
    <location>
        <begin position="1"/>
        <end position="26"/>
    </location>
</feature>
<evidence type="ECO:0000313" key="3">
    <source>
        <dbReference type="EMBL" id="TRY17078.1"/>
    </source>
</evidence>
<dbReference type="AlphaFoldDB" id="A0A553JX92"/>
<comment type="caution">
    <text evidence="3">The sequence shown here is derived from an EMBL/GenBank/DDBJ whole genome shotgun (WGS) entry which is preliminary data.</text>
</comment>
<organism evidence="3 4">
    <name type="scientific">Tessaracoccus rhinocerotis</name>
    <dbReference type="NCBI Taxonomy" id="1689449"/>
    <lineage>
        <taxon>Bacteria</taxon>
        <taxon>Bacillati</taxon>
        <taxon>Actinomycetota</taxon>
        <taxon>Actinomycetes</taxon>
        <taxon>Propionibacteriales</taxon>
        <taxon>Propionibacteriaceae</taxon>
        <taxon>Tessaracoccus</taxon>
    </lineage>
</organism>
<reference evidence="3 4" key="1">
    <citation type="submission" date="2019-07" db="EMBL/GenBank/DDBJ databases">
        <authorList>
            <person name="Zhou L.-Y."/>
        </authorList>
    </citation>
    <scope>NUCLEOTIDE SEQUENCE [LARGE SCALE GENOMIC DNA]</scope>
    <source>
        <strain evidence="3 4">YIM 101269</strain>
    </source>
</reference>
<protein>
    <submittedName>
        <fullName evidence="3">Uncharacterized protein</fullName>
    </submittedName>
</protein>
<evidence type="ECO:0000256" key="1">
    <source>
        <dbReference type="SAM" id="MobiDB-lite"/>
    </source>
</evidence>
<evidence type="ECO:0000256" key="2">
    <source>
        <dbReference type="SAM" id="SignalP"/>
    </source>
</evidence>
<dbReference type="OrthoDB" id="3734157at2"/>
<sequence length="281" mass="30147">MRKLLTRVTTAVVATAATLGAAQAIALPVAPPPVAPVSGIPTPCAVTFEWPGDDVGIDAIAAQITANFGFKLAGTQWTEDNRASIKILWETLDAVSCTDYITNLQAKVKGNVGLNANRISGWAWGDWSLTKGSYVTLDFAKFAKALDAGDEGRLVRLVIHEIAHVLNSDRHSNPAYWQEFGDLFRSEGRFGDYAGSSKSETFADVVGYYVGRCALNNPYDTGEFAGYYEFVKEEVFGGKEFGPEPGVRPECAVPDAGAEEPKPGASEADDAISWIEAVSDE</sequence>
<dbReference type="EMBL" id="VKKG01000006">
    <property type="protein sequence ID" value="TRY17078.1"/>
    <property type="molecule type" value="Genomic_DNA"/>
</dbReference>
<accession>A0A553JX92</accession>
<keyword evidence="2" id="KW-0732">Signal</keyword>
<dbReference type="InterPro" id="IPR024079">
    <property type="entry name" value="MetalloPept_cat_dom_sf"/>
</dbReference>